<dbReference type="Gene3D" id="1.10.486.10">
    <property type="entry name" value="PCRA, domain 4"/>
    <property type="match status" value="1"/>
</dbReference>
<evidence type="ECO:0000256" key="12">
    <source>
        <dbReference type="ARBA" id="ARBA00023235"/>
    </source>
</evidence>
<dbReference type="Gene3D" id="3.90.320.10">
    <property type="match status" value="1"/>
</dbReference>
<keyword evidence="10" id="KW-0238">DNA-binding</keyword>
<comment type="catalytic activity">
    <reaction evidence="13">
        <text>Couples ATP hydrolysis with the unwinding of duplex DNA by translocating in the 3'-5' direction.</text>
        <dbReference type="EC" id="5.6.2.4"/>
    </reaction>
</comment>
<evidence type="ECO:0000256" key="16">
    <source>
        <dbReference type="PROSITE-ProRule" id="PRU00560"/>
    </source>
</evidence>
<evidence type="ECO:0000256" key="11">
    <source>
        <dbReference type="ARBA" id="ARBA00023204"/>
    </source>
</evidence>
<dbReference type="InterPro" id="IPR004586">
    <property type="entry name" value="RecB"/>
</dbReference>
<dbReference type="InterPro" id="IPR038726">
    <property type="entry name" value="PDDEXK_AddAB-type"/>
</dbReference>
<dbReference type="CDD" id="cd22352">
    <property type="entry name" value="RecB_C-like"/>
    <property type="match status" value="1"/>
</dbReference>
<sequence>MTHTLATLDLAATPLSGRNLIEASAGTGKTYTIAALYLRLVVEEKISVDRILVVTFTEAATQELAERIRGRLREALSFLEGAKSDDPFYASLFSEEDASGEAAGRLKAALRNFDEAAIFTIHGFCRRLLTDHAFETGSPLDMELVTDLSYLKQRAVQDYYRRMVEGASPLYAAWIKDRKILPERLLAFLSFSTPLSRITFLPDGEPVPTADCETRFAELLARASLVWEEEQEAALNILATDPALNRNKYRKGVEKKAEAAARALFSGSIPFGEAKDLEKLSQATLQAAVKKGKAVAENPLFGIMESLLEALSDLKEIYDGNLIAHCIALARYVDETMDREKERAGIMGFDDLLSRVAGALGGDGGERLARGVGQSYEAALIDEFQDTDPEQYEIFDTLFKETTLFMIGDPKQAIYGFRGADIFAYLRAAGEAEKGYTLDVNYRSTRGMVQAVNTFFSRGTSPFLFERIQFSPVKSAGGDDEETLTLDGSPVSPMLIQRFEAGEKPLSKEAAQNLCIDLCGAEMVSLLRMGRQGRALIGEVPLSEKHVAVIVRTNGQARAVKNHLTSLGVHAVLYSSGNIFDSEEAEETALFLAACLRPWRLSLIKAALATSMMGLDAEALAALDGSPSELERWSIRFAHWHALWKEEGFMAMLRRFVKEQDPYERLVGLTDGERRVTNMQHLTELLHREAVSRRLSPEGLLRWLSRMRDPESPRLEEHQLHLESDRTAVQIVTIHKSKGLEYGVVFLPFPFMGYREPKGGALYHEGERDLVYDAGSEDLEEHMALAAGESLAEELRLLYVALTRARHHMVIPWGRVKGMERSAMARLLHAPESANAQDAAPVITALGEHELSTHLHDLAAASEGAVSVSLCEPEEEVAVLTFQDDKTELAPSRRFDGKLPEPRVVTSFSGLASSGKETREADYDARAHIKPDDEIPPEGIFAFPKGAAPGTFMHTLFETIPFDAEDEVRDVACAELLARHGYDAELWTEAISTMVASVLTTPLDAFHTPFALKEVPAGSRLHEMEFTFPLKRISPEALNDALNRWGYGSFDEGELIMEGLRFSPVKGFLKGFVDLIFQVGEGFGIIDWKSNHLGNSPESYGKEALAQAMGEHHYGLQYLLYAVALNRHLALKLGEAYDYETHMAGAWYLFLRGVDGSGNGVFFDRPEEGCIRELDELLIDIG</sequence>
<dbReference type="PANTHER" id="PTHR11070">
    <property type="entry name" value="UVRD / RECB / PCRA DNA HELICASE FAMILY MEMBER"/>
    <property type="match status" value="1"/>
</dbReference>
<evidence type="ECO:0000256" key="7">
    <source>
        <dbReference type="ARBA" id="ARBA00022839"/>
    </source>
</evidence>
<dbReference type="SUPFAM" id="SSF52980">
    <property type="entry name" value="Restriction endonuclease-like"/>
    <property type="match status" value="1"/>
</dbReference>
<dbReference type="EC" id="5.6.2.4" evidence="14"/>
<keyword evidence="1" id="KW-0540">Nuclease</keyword>
<dbReference type="PROSITE" id="PS51198">
    <property type="entry name" value="UVRD_HELICASE_ATP_BIND"/>
    <property type="match status" value="1"/>
</dbReference>
<evidence type="ECO:0000256" key="9">
    <source>
        <dbReference type="ARBA" id="ARBA00022842"/>
    </source>
</evidence>
<evidence type="ECO:0000256" key="14">
    <source>
        <dbReference type="ARBA" id="ARBA00034808"/>
    </source>
</evidence>
<evidence type="ECO:0000259" key="17">
    <source>
        <dbReference type="PROSITE" id="PS51198"/>
    </source>
</evidence>
<protein>
    <recommendedName>
        <fullName evidence="14">DNA 3'-5' helicase</fullName>
        <ecNumber evidence="14">5.6.2.4</ecNumber>
    </recommendedName>
</protein>
<keyword evidence="9" id="KW-0460">Magnesium</keyword>
<evidence type="ECO:0000259" key="18">
    <source>
        <dbReference type="PROSITE" id="PS51217"/>
    </source>
</evidence>
<keyword evidence="20" id="KW-1185">Reference proteome</keyword>
<dbReference type="InterPro" id="IPR011335">
    <property type="entry name" value="Restrct_endonuc-II-like"/>
</dbReference>
<dbReference type="EMBL" id="FMUX01000019">
    <property type="protein sequence ID" value="SCY74510.1"/>
    <property type="molecule type" value="Genomic_DNA"/>
</dbReference>
<dbReference type="GO" id="GO:0016887">
    <property type="term" value="F:ATP hydrolysis activity"/>
    <property type="evidence" value="ECO:0007669"/>
    <property type="project" value="RHEA"/>
</dbReference>
<feature type="domain" description="UvrD-like helicase C-terminal" evidence="18">
    <location>
        <begin position="493"/>
        <end position="739"/>
    </location>
</feature>
<dbReference type="PANTHER" id="PTHR11070:SF23">
    <property type="entry name" value="RECBCD ENZYME SUBUNIT RECB"/>
    <property type="match status" value="1"/>
</dbReference>
<evidence type="ECO:0000256" key="6">
    <source>
        <dbReference type="ARBA" id="ARBA00022806"/>
    </source>
</evidence>
<dbReference type="Gene3D" id="1.10.3170.10">
    <property type="entry name" value="Recbcd, chain B, domain 2"/>
    <property type="match status" value="1"/>
</dbReference>
<dbReference type="GO" id="GO:0005829">
    <property type="term" value="C:cytosol"/>
    <property type="evidence" value="ECO:0007669"/>
    <property type="project" value="TreeGrafter"/>
</dbReference>
<dbReference type="NCBIfam" id="TIGR00609">
    <property type="entry name" value="recB"/>
    <property type="match status" value="1"/>
</dbReference>
<dbReference type="GO" id="GO:0008854">
    <property type="term" value="F:exodeoxyribonuclease V activity"/>
    <property type="evidence" value="ECO:0007669"/>
    <property type="project" value="InterPro"/>
</dbReference>
<dbReference type="Pfam" id="PF13361">
    <property type="entry name" value="UvrD_C"/>
    <property type="match status" value="1"/>
</dbReference>
<evidence type="ECO:0000313" key="19">
    <source>
        <dbReference type="EMBL" id="SCY74510.1"/>
    </source>
</evidence>
<organism evidence="19 20">
    <name type="scientific">Desulfoluna spongiiphila</name>
    <dbReference type="NCBI Taxonomy" id="419481"/>
    <lineage>
        <taxon>Bacteria</taxon>
        <taxon>Pseudomonadati</taxon>
        <taxon>Thermodesulfobacteriota</taxon>
        <taxon>Desulfobacteria</taxon>
        <taxon>Desulfobacterales</taxon>
        <taxon>Desulfolunaceae</taxon>
        <taxon>Desulfoluna</taxon>
    </lineage>
</organism>
<evidence type="ECO:0000256" key="8">
    <source>
        <dbReference type="ARBA" id="ARBA00022840"/>
    </source>
</evidence>
<dbReference type="OrthoDB" id="9810135at2"/>
<gene>
    <name evidence="19" type="ORF">SAMN05216233_11982</name>
</gene>
<dbReference type="SUPFAM" id="SSF52540">
    <property type="entry name" value="P-loop containing nucleoside triphosphate hydrolases"/>
    <property type="match status" value="1"/>
</dbReference>
<keyword evidence="4" id="KW-0227">DNA damage</keyword>
<keyword evidence="7" id="KW-0269">Exonuclease</keyword>
<evidence type="ECO:0000256" key="13">
    <source>
        <dbReference type="ARBA" id="ARBA00034617"/>
    </source>
</evidence>
<name>A0A1G5IFP1_9BACT</name>
<dbReference type="Pfam" id="PF00580">
    <property type="entry name" value="UvrD-helicase"/>
    <property type="match status" value="1"/>
</dbReference>
<feature type="binding site" evidence="16">
    <location>
        <begin position="23"/>
        <end position="30"/>
    </location>
    <ligand>
        <name>ATP</name>
        <dbReference type="ChEBI" id="CHEBI:30616"/>
    </ligand>
</feature>
<evidence type="ECO:0000313" key="20">
    <source>
        <dbReference type="Proteomes" id="UP000198870"/>
    </source>
</evidence>
<evidence type="ECO:0000256" key="4">
    <source>
        <dbReference type="ARBA" id="ARBA00022763"/>
    </source>
</evidence>
<keyword evidence="12" id="KW-0413">Isomerase</keyword>
<evidence type="ECO:0000256" key="10">
    <source>
        <dbReference type="ARBA" id="ARBA00023125"/>
    </source>
</evidence>
<dbReference type="Proteomes" id="UP000198870">
    <property type="component" value="Unassembled WGS sequence"/>
</dbReference>
<dbReference type="HAMAP" id="MF_01485">
    <property type="entry name" value="RecB"/>
    <property type="match status" value="1"/>
</dbReference>
<keyword evidence="2" id="KW-0479">Metal-binding</keyword>
<dbReference type="GO" id="GO:0000725">
    <property type="term" value="P:recombinational repair"/>
    <property type="evidence" value="ECO:0007669"/>
    <property type="project" value="TreeGrafter"/>
</dbReference>
<dbReference type="GO" id="GO:0009338">
    <property type="term" value="C:exodeoxyribonuclease V complex"/>
    <property type="evidence" value="ECO:0007669"/>
    <property type="project" value="TreeGrafter"/>
</dbReference>
<evidence type="ECO:0000256" key="3">
    <source>
        <dbReference type="ARBA" id="ARBA00022741"/>
    </source>
</evidence>
<evidence type="ECO:0000256" key="15">
    <source>
        <dbReference type="ARBA" id="ARBA00048988"/>
    </source>
</evidence>
<dbReference type="Gene3D" id="3.40.50.300">
    <property type="entry name" value="P-loop containing nucleotide triphosphate hydrolases"/>
    <property type="match status" value="2"/>
</dbReference>
<reference evidence="19 20" key="1">
    <citation type="submission" date="2016-10" db="EMBL/GenBank/DDBJ databases">
        <authorList>
            <person name="de Groot N.N."/>
        </authorList>
    </citation>
    <scope>NUCLEOTIDE SEQUENCE [LARGE SCALE GENOMIC DNA]</scope>
    <source>
        <strain evidence="19 20">AA1</strain>
    </source>
</reference>
<dbReference type="PROSITE" id="PS51217">
    <property type="entry name" value="UVRD_HELICASE_CTER"/>
    <property type="match status" value="1"/>
</dbReference>
<dbReference type="RefSeq" id="WP_092213765.1">
    <property type="nucleotide sequence ID" value="NZ_FMUX01000019.1"/>
</dbReference>
<dbReference type="GO" id="GO:0043138">
    <property type="term" value="F:3'-5' DNA helicase activity"/>
    <property type="evidence" value="ECO:0007669"/>
    <property type="project" value="UniProtKB-EC"/>
</dbReference>
<dbReference type="GO" id="GO:0005524">
    <property type="term" value="F:ATP binding"/>
    <property type="evidence" value="ECO:0007669"/>
    <property type="project" value="UniProtKB-UniRule"/>
</dbReference>
<keyword evidence="8 16" id="KW-0067">ATP-binding</keyword>
<keyword evidence="11" id="KW-0234">DNA repair</keyword>
<dbReference type="InterPro" id="IPR027417">
    <property type="entry name" value="P-loop_NTPase"/>
</dbReference>
<dbReference type="InterPro" id="IPR014017">
    <property type="entry name" value="DNA_helicase_UvrD-like_C"/>
</dbReference>
<dbReference type="InterPro" id="IPR000212">
    <property type="entry name" value="DNA_helicase_UvrD/REP"/>
</dbReference>
<evidence type="ECO:0000256" key="5">
    <source>
        <dbReference type="ARBA" id="ARBA00022801"/>
    </source>
</evidence>
<keyword evidence="6 16" id="KW-0347">Helicase</keyword>
<dbReference type="Pfam" id="PF12705">
    <property type="entry name" value="PDDEXK_1"/>
    <property type="match status" value="1"/>
</dbReference>
<dbReference type="InterPro" id="IPR014016">
    <property type="entry name" value="UvrD-like_ATP-bd"/>
</dbReference>
<evidence type="ECO:0000256" key="2">
    <source>
        <dbReference type="ARBA" id="ARBA00022723"/>
    </source>
</evidence>
<evidence type="ECO:0000256" key="1">
    <source>
        <dbReference type="ARBA" id="ARBA00022722"/>
    </source>
</evidence>
<proteinExistence type="inferred from homology"/>
<comment type="catalytic activity">
    <reaction evidence="15">
        <text>ATP + H2O = ADP + phosphate + H(+)</text>
        <dbReference type="Rhea" id="RHEA:13065"/>
        <dbReference type="ChEBI" id="CHEBI:15377"/>
        <dbReference type="ChEBI" id="CHEBI:15378"/>
        <dbReference type="ChEBI" id="CHEBI:30616"/>
        <dbReference type="ChEBI" id="CHEBI:43474"/>
        <dbReference type="ChEBI" id="CHEBI:456216"/>
        <dbReference type="EC" id="5.6.2.4"/>
    </reaction>
</comment>
<feature type="domain" description="UvrD-like helicase ATP-binding" evidence="17">
    <location>
        <begin position="2"/>
        <end position="445"/>
    </location>
</feature>
<dbReference type="STRING" id="419481.SAMN05216233_11982"/>
<dbReference type="AlphaFoldDB" id="A0A1G5IFP1"/>
<accession>A0A1G5IFP1</accession>
<keyword evidence="5 16" id="KW-0378">Hydrolase</keyword>
<keyword evidence="3 16" id="KW-0547">Nucleotide-binding</keyword>
<dbReference type="GO" id="GO:0003677">
    <property type="term" value="F:DNA binding"/>
    <property type="evidence" value="ECO:0007669"/>
    <property type="project" value="UniProtKB-KW"/>
</dbReference>
<dbReference type="GO" id="GO:0046872">
    <property type="term" value="F:metal ion binding"/>
    <property type="evidence" value="ECO:0007669"/>
    <property type="project" value="UniProtKB-KW"/>
</dbReference>
<dbReference type="InterPro" id="IPR011604">
    <property type="entry name" value="PDDEXK-like_dom_sf"/>
</dbReference>